<proteinExistence type="predicted"/>
<dbReference type="SMART" id="SM00184">
    <property type="entry name" value="RING"/>
    <property type="match status" value="1"/>
</dbReference>
<name>A0A078ALY3_STYLE</name>
<dbReference type="InParanoid" id="A0A078ALY3"/>
<dbReference type="OrthoDB" id="287874at2759"/>
<keyword evidence="1" id="KW-0479">Metal-binding</keyword>
<evidence type="ECO:0000256" key="1">
    <source>
        <dbReference type="PROSITE-ProRule" id="PRU00175"/>
    </source>
</evidence>
<sequence length="264" mass="31428">MIQQVIHDDILEVQRRPDRRNPNAVNRNQVFPTVIQHRLSSNQLMRNSRNLREHRSGGRRLIQRNQNNSDQTQLREFSELGDHYRQRQRPSYSGLLVRRDIDLDSMYLQNEDIRNRVLYIQQLAEYGLSLQPNMSDASNLDIDLQLWMPVPVFSGPERSHLQSVISTINEKENRIRQNKLDRLMENLTMKGNFDIAFAEFEEEKCVVCLEQYKEIMIIRKINRCGHIFHSECLEKWVISQLNEPKCPLCNLTLELFHQNSFVYY</sequence>
<gene>
    <name evidence="3" type="primary">Contig1015.g1104</name>
    <name evidence="3" type="ORF">STYLEM_11444</name>
</gene>
<dbReference type="Pfam" id="PF13639">
    <property type="entry name" value="zf-RING_2"/>
    <property type="match status" value="1"/>
</dbReference>
<dbReference type="Proteomes" id="UP000039865">
    <property type="component" value="Unassembled WGS sequence"/>
</dbReference>
<keyword evidence="1" id="KW-0862">Zinc</keyword>
<dbReference type="AlphaFoldDB" id="A0A078ALY3"/>
<dbReference type="InterPro" id="IPR013083">
    <property type="entry name" value="Znf_RING/FYVE/PHD"/>
</dbReference>
<dbReference type="PANTHER" id="PTHR47662:SF2">
    <property type="entry name" value="RING-H2 FINGER PROTEIN ATL57-LIKE"/>
    <property type="match status" value="1"/>
</dbReference>
<keyword evidence="1" id="KW-0863">Zinc-finger</keyword>
<accession>A0A078ALY3</accession>
<dbReference type="EMBL" id="CCKQ01010888">
    <property type="protein sequence ID" value="CDW82412.1"/>
    <property type="molecule type" value="Genomic_DNA"/>
</dbReference>
<dbReference type="PANTHER" id="PTHR47662">
    <property type="entry name" value="RING-TYPE DOMAIN-CONTAINING PROTEIN"/>
    <property type="match status" value="1"/>
</dbReference>
<evidence type="ECO:0000259" key="2">
    <source>
        <dbReference type="PROSITE" id="PS50089"/>
    </source>
</evidence>
<dbReference type="GO" id="GO:0008270">
    <property type="term" value="F:zinc ion binding"/>
    <property type="evidence" value="ECO:0007669"/>
    <property type="project" value="UniProtKB-KW"/>
</dbReference>
<organism evidence="3 4">
    <name type="scientific">Stylonychia lemnae</name>
    <name type="common">Ciliate</name>
    <dbReference type="NCBI Taxonomy" id="5949"/>
    <lineage>
        <taxon>Eukaryota</taxon>
        <taxon>Sar</taxon>
        <taxon>Alveolata</taxon>
        <taxon>Ciliophora</taxon>
        <taxon>Intramacronucleata</taxon>
        <taxon>Spirotrichea</taxon>
        <taxon>Stichotrichia</taxon>
        <taxon>Sporadotrichida</taxon>
        <taxon>Oxytrichidae</taxon>
        <taxon>Stylonychinae</taxon>
        <taxon>Stylonychia</taxon>
    </lineage>
</organism>
<evidence type="ECO:0000313" key="3">
    <source>
        <dbReference type="EMBL" id="CDW82412.1"/>
    </source>
</evidence>
<keyword evidence="4" id="KW-1185">Reference proteome</keyword>
<dbReference type="InterPro" id="IPR001841">
    <property type="entry name" value="Znf_RING"/>
</dbReference>
<dbReference type="PROSITE" id="PS50089">
    <property type="entry name" value="ZF_RING_2"/>
    <property type="match status" value="1"/>
</dbReference>
<evidence type="ECO:0000313" key="4">
    <source>
        <dbReference type="Proteomes" id="UP000039865"/>
    </source>
</evidence>
<dbReference type="SUPFAM" id="SSF57850">
    <property type="entry name" value="RING/U-box"/>
    <property type="match status" value="1"/>
</dbReference>
<feature type="domain" description="RING-type" evidence="2">
    <location>
        <begin position="205"/>
        <end position="250"/>
    </location>
</feature>
<protein>
    <submittedName>
        <fullName evidence="3">Ring-h2 finger protein atl54-like</fullName>
    </submittedName>
</protein>
<dbReference type="Gene3D" id="3.30.40.10">
    <property type="entry name" value="Zinc/RING finger domain, C3HC4 (zinc finger)"/>
    <property type="match status" value="1"/>
</dbReference>
<reference evidence="3 4" key="1">
    <citation type="submission" date="2014-06" db="EMBL/GenBank/DDBJ databases">
        <authorList>
            <person name="Swart Estienne"/>
        </authorList>
    </citation>
    <scope>NUCLEOTIDE SEQUENCE [LARGE SCALE GENOMIC DNA]</scope>
    <source>
        <strain evidence="3 4">130c</strain>
    </source>
</reference>